<evidence type="ECO:0000256" key="5">
    <source>
        <dbReference type="SAM" id="MobiDB-lite"/>
    </source>
</evidence>
<dbReference type="PANTHER" id="PTHR42718:SF1">
    <property type="entry name" value="LOW AFFINITY AMMONIUM TRANSPORTER"/>
    <property type="match status" value="1"/>
</dbReference>
<dbReference type="InterPro" id="IPR020846">
    <property type="entry name" value="MFS_dom"/>
</dbReference>
<feature type="transmembrane region" description="Helical" evidence="6">
    <location>
        <begin position="300"/>
        <end position="318"/>
    </location>
</feature>
<accession>A0AAD9FMD7</accession>
<evidence type="ECO:0000256" key="2">
    <source>
        <dbReference type="ARBA" id="ARBA00022692"/>
    </source>
</evidence>
<evidence type="ECO:0000256" key="4">
    <source>
        <dbReference type="ARBA" id="ARBA00023136"/>
    </source>
</evidence>
<feature type="transmembrane region" description="Helical" evidence="6">
    <location>
        <begin position="373"/>
        <end position="393"/>
    </location>
</feature>
<feature type="transmembrane region" description="Helical" evidence="6">
    <location>
        <begin position="76"/>
        <end position="99"/>
    </location>
</feature>
<keyword evidence="2 6" id="KW-0812">Transmembrane</keyword>
<feature type="domain" description="Major facilitator superfamily (MFS) profile" evidence="7">
    <location>
        <begin position="82"/>
        <end position="528"/>
    </location>
</feature>
<organism evidence="8 9">
    <name type="scientific">Papiliotrema laurentii</name>
    <name type="common">Cryptococcus laurentii</name>
    <dbReference type="NCBI Taxonomy" id="5418"/>
    <lineage>
        <taxon>Eukaryota</taxon>
        <taxon>Fungi</taxon>
        <taxon>Dikarya</taxon>
        <taxon>Basidiomycota</taxon>
        <taxon>Agaricomycotina</taxon>
        <taxon>Tremellomycetes</taxon>
        <taxon>Tremellales</taxon>
        <taxon>Rhynchogastremaceae</taxon>
        <taxon>Papiliotrema</taxon>
    </lineage>
</organism>
<dbReference type="Gene3D" id="1.20.1250.20">
    <property type="entry name" value="MFS general substrate transporter like domains"/>
    <property type="match status" value="2"/>
</dbReference>
<protein>
    <submittedName>
        <fullName evidence="8">MFS transporter</fullName>
    </submittedName>
</protein>
<feature type="transmembrane region" description="Helical" evidence="6">
    <location>
        <begin position="238"/>
        <end position="257"/>
    </location>
</feature>
<dbReference type="PROSITE" id="PS50850">
    <property type="entry name" value="MFS"/>
    <property type="match status" value="1"/>
</dbReference>
<feature type="transmembrane region" description="Helical" evidence="6">
    <location>
        <begin position="339"/>
        <end position="361"/>
    </location>
</feature>
<proteinExistence type="predicted"/>
<dbReference type="Pfam" id="PF07690">
    <property type="entry name" value="MFS_1"/>
    <property type="match status" value="1"/>
</dbReference>
<feature type="transmembrane region" description="Helical" evidence="6">
    <location>
        <begin position="178"/>
        <end position="195"/>
    </location>
</feature>
<feature type="region of interest" description="Disordered" evidence="5">
    <location>
        <begin position="1"/>
        <end position="40"/>
    </location>
</feature>
<keyword evidence="9" id="KW-1185">Reference proteome</keyword>
<dbReference type="AlphaFoldDB" id="A0AAD9FMD7"/>
<dbReference type="GO" id="GO:0022857">
    <property type="term" value="F:transmembrane transporter activity"/>
    <property type="evidence" value="ECO:0007669"/>
    <property type="project" value="InterPro"/>
</dbReference>
<feature type="compositionally biased region" description="Pro residues" evidence="5">
    <location>
        <begin position="1"/>
        <end position="10"/>
    </location>
</feature>
<evidence type="ECO:0000313" key="8">
    <source>
        <dbReference type="EMBL" id="KAK1921869.1"/>
    </source>
</evidence>
<reference evidence="8" key="1">
    <citation type="submission" date="2023-02" db="EMBL/GenBank/DDBJ databases">
        <title>Identification and recombinant expression of a fungal hydrolase from Papiliotrema laurentii that hydrolyzes apple cutin and clears colloidal polyester polyurethane.</title>
        <authorList>
            <consortium name="DOE Joint Genome Institute"/>
            <person name="Roman V.A."/>
            <person name="Bojanowski C."/>
            <person name="Crable B.R."/>
            <person name="Wagner D.N."/>
            <person name="Hung C.S."/>
            <person name="Nadeau L.J."/>
            <person name="Schratz L."/>
            <person name="Haridas S."/>
            <person name="Pangilinan J."/>
            <person name="Lipzen A."/>
            <person name="Na H."/>
            <person name="Yan M."/>
            <person name="Ng V."/>
            <person name="Grigoriev I.V."/>
            <person name="Spatafora J.W."/>
            <person name="Barlow D."/>
            <person name="Biffinger J."/>
            <person name="Kelley-Loughnane N."/>
            <person name="Varaljay V.A."/>
            <person name="Crookes-Goodson W.J."/>
        </authorList>
    </citation>
    <scope>NUCLEOTIDE SEQUENCE</scope>
    <source>
        <strain evidence="8">5307AH</strain>
    </source>
</reference>
<evidence type="ECO:0000259" key="7">
    <source>
        <dbReference type="PROSITE" id="PS50850"/>
    </source>
</evidence>
<keyword evidence="3 6" id="KW-1133">Transmembrane helix</keyword>
<feature type="transmembrane region" description="Helical" evidence="6">
    <location>
        <begin position="148"/>
        <end position="166"/>
    </location>
</feature>
<dbReference type="SUPFAM" id="SSF103473">
    <property type="entry name" value="MFS general substrate transporter"/>
    <property type="match status" value="1"/>
</dbReference>
<evidence type="ECO:0000256" key="6">
    <source>
        <dbReference type="SAM" id="Phobius"/>
    </source>
</evidence>
<dbReference type="InterPro" id="IPR011701">
    <property type="entry name" value="MFS"/>
</dbReference>
<feature type="transmembrane region" description="Helical" evidence="6">
    <location>
        <begin position="405"/>
        <end position="422"/>
    </location>
</feature>
<dbReference type="InterPro" id="IPR036259">
    <property type="entry name" value="MFS_trans_sf"/>
</dbReference>
<feature type="transmembrane region" description="Helical" evidence="6">
    <location>
        <begin position="119"/>
        <end position="136"/>
    </location>
</feature>
<feature type="transmembrane region" description="Helical" evidence="6">
    <location>
        <begin position="207"/>
        <end position="226"/>
    </location>
</feature>
<name>A0AAD9FMD7_PAPLA</name>
<sequence>MAPQQHPLPLPTSHAKDNPELELPTYPPDLQPSGISTQPTIDTFENDSRAEALLATFDESQAKGAIHGTPVSSRSMLFQTIFVAIVCFPQVLAEAHIGMLLVPLVDIGIQVGTQDEHQLSWFPASYGLTVGVFLIAAGRMGDIYGSKLLWVGGLALCAIANLASGFCDTKIPFNICRALAGIGTAASLPNAIGVLGKTYGSAKARAVVFSIVGALAPTGFVVGGLIGGFFTEEANTRWIFWFTAILCLVIAIIGQFIIPASPRVSSGYVDYVGAALLVLALGLFNFSWNQGPVVGWPVPYVYVLLIVSVGFAIAFVWWERRMGDERALIPSAVLSKNSLLTLLCLYMGWSSFGLYALYLVLFLRNIRGFENTLVLAAQISPSFPAGVIAALFCPWAVRRFAGHKIFFVSMLSFCGGNLMAALTPVDLTYWAVTFPSLLVIAAGPDLSYTTGQLIVTASVGAEYQGIAGGIVMMVVYYSQSIGLGMAATVERYVSGGDQLKGYRAVFWFGTGLAGLAAVIVGLFVRMDKSARLHE</sequence>
<keyword evidence="4 6" id="KW-0472">Membrane</keyword>
<evidence type="ECO:0000256" key="1">
    <source>
        <dbReference type="ARBA" id="ARBA00004141"/>
    </source>
</evidence>
<evidence type="ECO:0000313" key="9">
    <source>
        <dbReference type="Proteomes" id="UP001182556"/>
    </source>
</evidence>
<dbReference type="GO" id="GO:0016020">
    <property type="term" value="C:membrane"/>
    <property type="evidence" value="ECO:0007669"/>
    <property type="project" value="UniProtKB-SubCell"/>
</dbReference>
<dbReference type="EMBL" id="JAODAN010000010">
    <property type="protein sequence ID" value="KAK1921869.1"/>
    <property type="molecule type" value="Genomic_DNA"/>
</dbReference>
<evidence type="ECO:0000256" key="3">
    <source>
        <dbReference type="ARBA" id="ARBA00022989"/>
    </source>
</evidence>
<feature type="transmembrane region" description="Helical" evidence="6">
    <location>
        <begin position="504"/>
        <end position="524"/>
    </location>
</feature>
<comment type="caution">
    <text evidence="8">The sequence shown here is derived from an EMBL/GenBank/DDBJ whole genome shotgun (WGS) entry which is preliminary data.</text>
</comment>
<dbReference type="PANTHER" id="PTHR42718">
    <property type="entry name" value="MAJOR FACILITATOR SUPERFAMILY MULTIDRUG TRANSPORTER MFSC"/>
    <property type="match status" value="1"/>
</dbReference>
<gene>
    <name evidence="8" type="ORF">DB88DRAFT_548263</name>
</gene>
<comment type="subcellular location">
    <subcellularLocation>
        <location evidence="1">Membrane</location>
        <topology evidence="1">Multi-pass membrane protein</topology>
    </subcellularLocation>
</comment>
<feature type="transmembrane region" description="Helical" evidence="6">
    <location>
        <begin position="269"/>
        <end position="288"/>
    </location>
</feature>
<dbReference type="Proteomes" id="UP001182556">
    <property type="component" value="Unassembled WGS sequence"/>
</dbReference>